<proteinExistence type="predicted"/>
<keyword evidence="3" id="KW-0479">Metal-binding</keyword>
<sequence>MINRNRLVSQFKTMVEFDSETYHEREIADYLTQELKNLGFEVTEDDAGNCLKEQNAEYGSQIPAGNLYGCLKGNTAGEPVLFSAHMDTVRPGVAKRAVEGKDGVITSEGDTVLGADDLSGIAAILEAVRVIKEKDIPHPDIEVLFPVAEENYGKGSQLADYSRIQARQAYVFDLSGEIGNAALAAPTLLSFQINVIGKKSHAGFCPQLGVNAIEIAAAAISRIKQGWTDKETTVNIGKISGGVQGNIVSDECTLIGEIRSLRDSRAMEEWDKLKKVFEEAAVCSRGSVKLLYEKQIEAYEIKEEEEVVIRFKKVCDAMGIKAVTHKTLGGSDNNHFVHNGIRGIVVACGMNEVHTTSEYTTIDQLEKSALLALGLMTAGEPDHFV</sequence>
<dbReference type="Gene3D" id="3.40.630.10">
    <property type="entry name" value="Zn peptidases"/>
    <property type="match status" value="1"/>
</dbReference>
<dbReference type="NCBIfam" id="TIGR01883">
    <property type="entry name" value="PepT-like"/>
    <property type="match status" value="1"/>
</dbReference>
<dbReference type="InterPro" id="IPR036264">
    <property type="entry name" value="Bact_exopeptidase_dim_dom"/>
</dbReference>
<evidence type="ECO:0000256" key="2">
    <source>
        <dbReference type="ARBA" id="ARBA00022670"/>
    </source>
</evidence>
<dbReference type="Gene3D" id="3.30.70.360">
    <property type="match status" value="1"/>
</dbReference>
<dbReference type="SUPFAM" id="SSF55031">
    <property type="entry name" value="Bacterial exopeptidase dimerisation domain"/>
    <property type="match status" value="1"/>
</dbReference>
<comment type="caution">
    <text evidence="8">The sequence shown here is derived from an EMBL/GenBank/DDBJ whole genome shotgun (WGS) entry which is preliminary data.</text>
</comment>
<organism evidence="8 9">
    <name type="scientific">Clostridium boliviensis</name>
    <dbReference type="NCBI Taxonomy" id="318465"/>
    <lineage>
        <taxon>Bacteria</taxon>
        <taxon>Bacillati</taxon>
        <taxon>Bacillota</taxon>
        <taxon>Clostridia</taxon>
        <taxon>Eubacteriales</taxon>
        <taxon>Clostridiaceae</taxon>
        <taxon>Clostridium</taxon>
    </lineage>
</organism>
<keyword evidence="2" id="KW-0645">Protease</keyword>
<dbReference type="PANTHER" id="PTHR42994">
    <property type="entry name" value="PEPTIDASE T"/>
    <property type="match status" value="1"/>
</dbReference>
<accession>A0ABU4GI49</accession>
<keyword evidence="6" id="KW-0482">Metalloprotease</keyword>
<dbReference type="RefSeq" id="WP_318062895.1">
    <property type="nucleotide sequence ID" value="NZ_JAWONS010000096.1"/>
</dbReference>
<keyword evidence="4" id="KW-0378">Hydrolase</keyword>
<comment type="cofactor">
    <cofactor evidence="1">
        <name>Zn(2+)</name>
        <dbReference type="ChEBI" id="CHEBI:29105"/>
    </cofactor>
</comment>
<dbReference type="PANTHER" id="PTHR42994:SF2">
    <property type="entry name" value="PEPTIDASE"/>
    <property type="match status" value="1"/>
</dbReference>
<keyword evidence="5" id="KW-0862">Zinc</keyword>
<dbReference type="Proteomes" id="UP001276854">
    <property type="component" value="Unassembled WGS sequence"/>
</dbReference>
<evidence type="ECO:0000256" key="4">
    <source>
        <dbReference type="ARBA" id="ARBA00022801"/>
    </source>
</evidence>
<dbReference type="InterPro" id="IPR011650">
    <property type="entry name" value="Peptidase_M20_dimer"/>
</dbReference>
<evidence type="ECO:0000256" key="6">
    <source>
        <dbReference type="ARBA" id="ARBA00023049"/>
    </source>
</evidence>
<dbReference type="Pfam" id="PF07687">
    <property type="entry name" value="M20_dimer"/>
    <property type="match status" value="1"/>
</dbReference>
<name>A0ABU4GI49_9CLOT</name>
<evidence type="ECO:0000256" key="1">
    <source>
        <dbReference type="ARBA" id="ARBA00001947"/>
    </source>
</evidence>
<protein>
    <submittedName>
        <fullName evidence="8">M20/M25/M40 family metallo-hydrolase</fullName>
    </submittedName>
</protein>
<feature type="domain" description="Peptidase M20 dimerisation" evidence="7">
    <location>
        <begin position="188"/>
        <end position="281"/>
    </location>
</feature>
<keyword evidence="9" id="KW-1185">Reference proteome</keyword>
<evidence type="ECO:0000313" key="9">
    <source>
        <dbReference type="Proteomes" id="UP001276854"/>
    </source>
</evidence>
<evidence type="ECO:0000256" key="3">
    <source>
        <dbReference type="ARBA" id="ARBA00022723"/>
    </source>
</evidence>
<dbReference type="SUPFAM" id="SSF53187">
    <property type="entry name" value="Zn-dependent exopeptidases"/>
    <property type="match status" value="1"/>
</dbReference>
<evidence type="ECO:0000313" key="8">
    <source>
        <dbReference type="EMBL" id="MDW2796633.1"/>
    </source>
</evidence>
<dbReference type="PROSITE" id="PS00758">
    <property type="entry name" value="ARGE_DAPE_CPG2_1"/>
    <property type="match status" value="1"/>
</dbReference>
<dbReference type="Pfam" id="PF01546">
    <property type="entry name" value="Peptidase_M20"/>
    <property type="match status" value="1"/>
</dbReference>
<evidence type="ECO:0000259" key="7">
    <source>
        <dbReference type="Pfam" id="PF07687"/>
    </source>
</evidence>
<dbReference type="InterPro" id="IPR001261">
    <property type="entry name" value="ArgE/DapE_CS"/>
</dbReference>
<dbReference type="InterPro" id="IPR010162">
    <property type="entry name" value="PepT-like"/>
</dbReference>
<dbReference type="InterPro" id="IPR002933">
    <property type="entry name" value="Peptidase_M20"/>
</dbReference>
<gene>
    <name evidence="8" type="ORF">RZO55_03455</name>
</gene>
<evidence type="ECO:0000256" key="5">
    <source>
        <dbReference type="ARBA" id="ARBA00022833"/>
    </source>
</evidence>
<dbReference type="EMBL" id="JAWONS010000096">
    <property type="protein sequence ID" value="MDW2796633.1"/>
    <property type="molecule type" value="Genomic_DNA"/>
</dbReference>
<reference evidence="8 9" key="1">
    <citation type="submission" date="2023-10" db="EMBL/GenBank/DDBJ databases">
        <title>A novel Glycoside Hydrolase 43-Like Enzyme from Clostrdium boliviensis is an Endo-xylanase, and a Candidate for Xylooligosaccharides Production from Different Xylan Substrates.</title>
        <authorList>
            <person name="Alvarez M.T."/>
            <person name="Rocabado-Villegas L.R."/>
            <person name="Salas-Veizaga D.M."/>
            <person name="Linares-Pasten J.A."/>
            <person name="Gudmundsdottir E.E."/>
            <person name="Hreggvidsson G.O."/>
            <person name="Adlercreutz P."/>
            <person name="Nordberg Karlsson E."/>
        </authorList>
    </citation>
    <scope>NUCLEOTIDE SEQUENCE [LARGE SCALE GENOMIC DNA]</scope>
    <source>
        <strain evidence="8 9">E-1</strain>
    </source>
</reference>